<dbReference type="PANTHER" id="PTHR34980:SF2">
    <property type="entry name" value="INNER MEMBRANE PROTEIN YHAH-RELATED"/>
    <property type="match status" value="1"/>
</dbReference>
<evidence type="ECO:0000313" key="2">
    <source>
        <dbReference type="EMBL" id="QGU81234.1"/>
    </source>
</evidence>
<keyword evidence="1" id="KW-1133">Transmembrane helix</keyword>
<dbReference type="AlphaFoldDB" id="A0AB37DC90"/>
<proteinExistence type="predicted"/>
<evidence type="ECO:0000256" key="1">
    <source>
        <dbReference type="SAM" id="Phobius"/>
    </source>
</evidence>
<accession>A0AB37DC90</accession>
<gene>
    <name evidence="2" type="ORF">BSR19_08940</name>
</gene>
<dbReference type="Proteomes" id="UP000422997">
    <property type="component" value="Chromosome"/>
</dbReference>
<dbReference type="EMBL" id="CP018187">
    <property type="protein sequence ID" value="QGU81234.1"/>
    <property type="molecule type" value="Genomic_DNA"/>
</dbReference>
<dbReference type="RefSeq" id="WP_118184942.1">
    <property type="nucleotide sequence ID" value="NZ_CP018187.1"/>
</dbReference>
<name>A0AB37DC90_STRSL</name>
<feature type="transmembrane region" description="Helical" evidence="1">
    <location>
        <begin position="94"/>
        <end position="115"/>
    </location>
</feature>
<keyword evidence="1" id="KW-0812">Transmembrane</keyword>
<protein>
    <submittedName>
        <fullName evidence="2">DUF805 domain-containing protein</fullName>
    </submittedName>
</protein>
<reference evidence="2 3" key="1">
    <citation type="submission" date="2016-11" db="EMBL/GenBank/DDBJ databases">
        <title>The potential of Streptococcus salivarius to inhibit the production of volatile sulphur compounds in the oral cavity.</title>
        <authorList>
            <person name="Sun L."/>
            <person name="Li Z."/>
            <person name="Jin D."/>
            <person name="Zhao H."/>
        </authorList>
    </citation>
    <scope>NUCLEOTIDE SEQUENCE [LARGE SCALE GENOMIC DNA]</scope>
    <source>
        <strain evidence="2 3">ICDC2</strain>
    </source>
</reference>
<dbReference type="InterPro" id="IPR008523">
    <property type="entry name" value="DUF805"/>
</dbReference>
<dbReference type="Pfam" id="PF05656">
    <property type="entry name" value="DUF805"/>
    <property type="match status" value="1"/>
</dbReference>
<feature type="transmembrane region" description="Helical" evidence="1">
    <location>
        <begin position="57"/>
        <end position="82"/>
    </location>
</feature>
<feature type="transmembrane region" description="Helical" evidence="1">
    <location>
        <begin position="25"/>
        <end position="45"/>
    </location>
</feature>
<dbReference type="PANTHER" id="PTHR34980">
    <property type="entry name" value="INNER MEMBRANE PROTEIN-RELATED-RELATED"/>
    <property type="match status" value="1"/>
</dbReference>
<keyword evidence="1" id="KW-0472">Membrane</keyword>
<dbReference type="GO" id="GO:0005886">
    <property type="term" value="C:plasma membrane"/>
    <property type="evidence" value="ECO:0007669"/>
    <property type="project" value="TreeGrafter"/>
</dbReference>
<organism evidence="2 3">
    <name type="scientific">Streptococcus salivarius</name>
    <dbReference type="NCBI Taxonomy" id="1304"/>
    <lineage>
        <taxon>Bacteria</taxon>
        <taxon>Bacillati</taxon>
        <taxon>Bacillota</taxon>
        <taxon>Bacilli</taxon>
        <taxon>Lactobacillales</taxon>
        <taxon>Streptococcaceae</taxon>
        <taxon>Streptococcus</taxon>
    </lineage>
</organism>
<sequence>MIEAYKKFWKGYVDFKGRSTPSDYWFAYSAHVLILFSCYLLEAVVERMTAETGSSDLFTIGLILLLIFFAYGVAMVLPGIAITVRRLRDAGYNWLYIFIPLIPFVGIFILVFLLCQPTKVEVPVKNVDNPRQ</sequence>
<evidence type="ECO:0000313" key="3">
    <source>
        <dbReference type="Proteomes" id="UP000422997"/>
    </source>
</evidence>